<reference evidence="1 2" key="1">
    <citation type="submission" date="2013-03" db="EMBL/GenBank/DDBJ databases">
        <title>The Genome Sequence of Capronia coronata CBS 617.96.</title>
        <authorList>
            <consortium name="The Broad Institute Genomics Platform"/>
            <person name="Cuomo C."/>
            <person name="de Hoog S."/>
            <person name="Gorbushina A."/>
            <person name="Walker B."/>
            <person name="Young S.K."/>
            <person name="Zeng Q."/>
            <person name="Gargeya S."/>
            <person name="Fitzgerald M."/>
            <person name="Haas B."/>
            <person name="Abouelleil A."/>
            <person name="Allen A.W."/>
            <person name="Alvarado L."/>
            <person name="Arachchi H.M."/>
            <person name="Berlin A.M."/>
            <person name="Chapman S.B."/>
            <person name="Gainer-Dewar J."/>
            <person name="Goldberg J."/>
            <person name="Griggs A."/>
            <person name="Gujja S."/>
            <person name="Hansen M."/>
            <person name="Howarth C."/>
            <person name="Imamovic A."/>
            <person name="Ireland A."/>
            <person name="Larimer J."/>
            <person name="McCowan C."/>
            <person name="Murphy C."/>
            <person name="Pearson M."/>
            <person name="Poon T.W."/>
            <person name="Priest M."/>
            <person name="Roberts A."/>
            <person name="Saif S."/>
            <person name="Shea T."/>
            <person name="Sisk P."/>
            <person name="Sykes S."/>
            <person name="Wortman J."/>
            <person name="Nusbaum C."/>
            <person name="Birren B."/>
        </authorList>
    </citation>
    <scope>NUCLEOTIDE SEQUENCE [LARGE SCALE GENOMIC DNA]</scope>
    <source>
        <strain evidence="1 2">CBS 617.96</strain>
    </source>
</reference>
<dbReference type="GeneID" id="19155559"/>
<name>W9Z1T0_9EURO</name>
<dbReference type="RefSeq" id="XP_007719760.1">
    <property type="nucleotide sequence ID" value="XM_007721570.1"/>
</dbReference>
<gene>
    <name evidence="1" type="ORF">A1O1_00653</name>
</gene>
<dbReference type="AlphaFoldDB" id="W9Z1T0"/>
<sequence>MSYDPNDVEHIELDDFICDKYSKPGELGNKRKYKHIKPSDFIGNKHKLKYIKSGGFIGDNHKHIEPGKLSNEHKHIRSGRLINNHSHFRSDKLSNHHKYIKSGDFINDQHKHRYIKPSELNNKHKHVRFSDLIGDKHNLQYIKPGKLGNEHKHRYIELSNKRNSKHIKPSGFTGGKHNHKHKHVKLHHSHDIYHLVHKYLLANKLSGGYHNYSNYIIDYQYHNISCGDEHHCSTPMQCIGGFLFSPRCGLQAFANSFIGQDNVRSVGYGDNTAYGFSLTTSELEDSLGLLGSLNSLCAATGIFELQISDTTCAATALPTQQCDVDVSFCALQSFDTAGITTGTCTYGVLSLPCALTSQVESKALSDCQALDSACQAYGNYLLTPLTASQSVAEIQESIAAYALDNTCLISSTVTLSDASCS</sequence>
<dbReference type="OrthoDB" id="4158477at2759"/>
<keyword evidence="2" id="KW-1185">Reference proteome</keyword>
<comment type="caution">
    <text evidence="1">The sequence shown here is derived from an EMBL/GenBank/DDBJ whole genome shotgun (WGS) entry which is preliminary data.</text>
</comment>
<evidence type="ECO:0000313" key="1">
    <source>
        <dbReference type="EMBL" id="EXJ95531.1"/>
    </source>
</evidence>
<protein>
    <submittedName>
        <fullName evidence="1">Uncharacterized protein</fullName>
    </submittedName>
</protein>
<dbReference type="HOGENOM" id="CLU_652110_0_0_1"/>
<organism evidence="1 2">
    <name type="scientific">Capronia coronata CBS 617.96</name>
    <dbReference type="NCBI Taxonomy" id="1182541"/>
    <lineage>
        <taxon>Eukaryota</taxon>
        <taxon>Fungi</taxon>
        <taxon>Dikarya</taxon>
        <taxon>Ascomycota</taxon>
        <taxon>Pezizomycotina</taxon>
        <taxon>Eurotiomycetes</taxon>
        <taxon>Chaetothyriomycetidae</taxon>
        <taxon>Chaetothyriales</taxon>
        <taxon>Herpotrichiellaceae</taxon>
        <taxon>Capronia</taxon>
    </lineage>
</organism>
<evidence type="ECO:0000313" key="2">
    <source>
        <dbReference type="Proteomes" id="UP000019484"/>
    </source>
</evidence>
<accession>W9Z1T0</accession>
<proteinExistence type="predicted"/>
<dbReference type="EMBL" id="AMWN01000001">
    <property type="protein sequence ID" value="EXJ95531.1"/>
    <property type="molecule type" value="Genomic_DNA"/>
</dbReference>
<dbReference type="Proteomes" id="UP000019484">
    <property type="component" value="Unassembled WGS sequence"/>
</dbReference>